<dbReference type="InterPro" id="IPR024467">
    <property type="entry name" value="Xre/MbcA/ParS-like_toxin-bd"/>
</dbReference>
<evidence type="ECO:0000313" key="3">
    <source>
        <dbReference type="Proteomes" id="UP000782519"/>
    </source>
</evidence>
<evidence type="ECO:0000259" key="1">
    <source>
        <dbReference type="Pfam" id="PF09722"/>
    </source>
</evidence>
<dbReference type="Pfam" id="PF09722">
    <property type="entry name" value="Xre_MbcA_ParS_C"/>
    <property type="match status" value="1"/>
</dbReference>
<evidence type="ECO:0000313" key="2">
    <source>
        <dbReference type="EMBL" id="MBI5132236.1"/>
    </source>
</evidence>
<dbReference type="EMBL" id="JACRJB010000064">
    <property type="protein sequence ID" value="MBI5132236.1"/>
    <property type="molecule type" value="Genomic_DNA"/>
</dbReference>
<accession>A0A933S0P9</accession>
<organism evidence="2 3">
    <name type="scientific">Rhodopseudomonas palustris</name>
    <dbReference type="NCBI Taxonomy" id="1076"/>
    <lineage>
        <taxon>Bacteria</taxon>
        <taxon>Pseudomonadati</taxon>
        <taxon>Pseudomonadota</taxon>
        <taxon>Alphaproteobacteria</taxon>
        <taxon>Hyphomicrobiales</taxon>
        <taxon>Nitrobacteraceae</taxon>
        <taxon>Rhodopseudomonas</taxon>
    </lineage>
</organism>
<feature type="domain" description="Antitoxin Xre/MbcA/ParS-like toxin-binding" evidence="1">
    <location>
        <begin position="57"/>
        <end position="106"/>
    </location>
</feature>
<name>A0A933S0P9_RHOPL</name>
<dbReference type="Proteomes" id="UP000782519">
    <property type="component" value="Unassembled WGS sequence"/>
</dbReference>
<protein>
    <submittedName>
        <fullName evidence="2">DUF2384 domain-containing protein</fullName>
    </submittedName>
</protein>
<sequence length="109" mass="11934">MTTKPLAEVYEELKQLRREGDNAGLDALVRQAMGMGIPGLPESPAGFVRQLDVRALAERVFGDPAKAQVWLNRPNKSLNGQRPADLLQDDLGAAVVRETLEQIDHGIFA</sequence>
<dbReference type="AlphaFoldDB" id="A0A933S0P9"/>
<proteinExistence type="predicted"/>
<comment type="caution">
    <text evidence="2">The sequence shown here is derived from an EMBL/GenBank/DDBJ whole genome shotgun (WGS) entry which is preliminary data.</text>
</comment>
<gene>
    <name evidence="2" type="ORF">HZA66_22565</name>
</gene>
<reference evidence="2" key="1">
    <citation type="submission" date="2020-07" db="EMBL/GenBank/DDBJ databases">
        <title>Huge and variable diversity of episymbiotic CPR bacteria and DPANN archaea in groundwater ecosystems.</title>
        <authorList>
            <person name="He C.Y."/>
            <person name="Keren R."/>
            <person name="Whittaker M."/>
            <person name="Farag I.F."/>
            <person name="Doudna J."/>
            <person name="Cate J.H.D."/>
            <person name="Banfield J.F."/>
        </authorList>
    </citation>
    <scope>NUCLEOTIDE SEQUENCE</scope>
    <source>
        <strain evidence="2">NC_groundwater_1818_Pr3_B-0.1um_66_35</strain>
    </source>
</reference>